<sequence length="162" mass="19956">MAEITEEELENLLKDFPSHKNYEKLNRKIYHHTRLANHCNKMNKFNYQDNEMKNLCKQIAWNLRNLSIILYNEQPKVRCSYFNHWIYNEIRKLLVTESNFKTDESAVYKLLDLGYDMNGSLQKNKCYYDFYDNYDFDEWKEMKDLHDYFKNYTILKRKIISD</sequence>
<dbReference type="Proteomes" id="UP000779233">
    <property type="component" value="Unassembled WGS sequence"/>
</dbReference>
<dbReference type="InterPro" id="IPR008780">
    <property type="entry name" value="Plasmodium_Vir"/>
</dbReference>
<gene>
    <name evidence="1" type="ORF">PVW1_110054200</name>
</gene>
<evidence type="ECO:0000313" key="2">
    <source>
        <dbReference type="Proteomes" id="UP000779233"/>
    </source>
</evidence>
<protein>
    <submittedName>
        <fullName evidence="1">(malaria parasite P. vivax) hypothetical protein</fullName>
    </submittedName>
</protein>
<proteinExistence type="predicted"/>
<evidence type="ECO:0000313" key="1">
    <source>
        <dbReference type="EMBL" id="CAG9478297.1"/>
    </source>
</evidence>
<dbReference type="EMBL" id="CAJZCX010000008">
    <property type="protein sequence ID" value="CAG9478297.1"/>
    <property type="molecule type" value="Genomic_DNA"/>
</dbReference>
<organism evidence="1 2">
    <name type="scientific">Plasmodium vivax</name>
    <name type="common">malaria parasite P. vivax</name>
    <dbReference type="NCBI Taxonomy" id="5855"/>
    <lineage>
        <taxon>Eukaryota</taxon>
        <taxon>Sar</taxon>
        <taxon>Alveolata</taxon>
        <taxon>Apicomplexa</taxon>
        <taxon>Aconoidasida</taxon>
        <taxon>Haemosporida</taxon>
        <taxon>Plasmodiidae</taxon>
        <taxon>Plasmodium</taxon>
        <taxon>Plasmodium (Plasmodium)</taxon>
    </lineage>
</organism>
<dbReference type="Pfam" id="PF05795">
    <property type="entry name" value="Plasmodium_Vir"/>
    <property type="match status" value="1"/>
</dbReference>
<dbReference type="AlphaFoldDB" id="A0A8S4HDP0"/>
<comment type="caution">
    <text evidence="1">The sequence shown here is derived from an EMBL/GenBank/DDBJ whole genome shotgun (WGS) entry which is preliminary data.</text>
</comment>
<reference evidence="1" key="1">
    <citation type="submission" date="2021-09" db="EMBL/GenBank/DDBJ databases">
        <authorList>
            <consortium name="Pathogen Informatics"/>
        </authorList>
    </citation>
    <scope>NUCLEOTIDE SEQUENCE</scope>
    <source>
        <strain evidence="1">PvW1</strain>
    </source>
</reference>
<name>A0A8S4HDP0_PLAVI</name>
<accession>A0A8S4HDP0</accession>